<proteinExistence type="predicted"/>
<name>A0AAN9E7V2_CROPI</name>
<comment type="caution">
    <text evidence="1">The sequence shown here is derived from an EMBL/GenBank/DDBJ whole genome shotgun (WGS) entry which is preliminary data.</text>
</comment>
<keyword evidence="2" id="KW-1185">Reference proteome</keyword>
<reference evidence="1 2" key="1">
    <citation type="submission" date="2024-01" db="EMBL/GenBank/DDBJ databases">
        <title>The genomes of 5 underutilized Papilionoideae crops provide insights into root nodulation and disease resistanc.</title>
        <authorList>
            <person name="Yuan L."/>
        </authorList>
    </citation>
    <scope>NUCLEOTIDE SEQUENCE [LARGE SCALE GENOMIC DNA]</scope>
    <source>
        <strain evidence="1">ZHUSHIDOU_FW_LH</strain>
        <tissue evidence="1">Leaf</tissue>
    </source>
</reference>
<evidence type="ECO:0000313" key="1">
    <source>
        <dbReference type="EMBL" id="KAK7250512.1"/>
    </source>
</evidence>
<protein>
    <submittedName>
        <fullName evidence="1">Uncharacterized protein</fullName>
    </submittedName>
</protein>
<dbReference type="AlphaFoldDB" id="A0AAN9E7V2"/>
<accession>A0AAN9E7V2</accession>
<sequence>MADILRGNVSVVYFMNLSSCVLLLSDSKGLCIWGAELGRVWAQGDEHWLHGDCRDSKFETVELVMAGECVECDGGHIVGEGEKLGGGGFHEVRVDKCNWDQGIFGA</sequence>
<organism evidence="1 2">
    <name type="scientific">Crotalaria pallida</name>
    <name type="common">Smooth rattlebox</name>
    <name type="synonym">Crotalaria striata</name>
    <dbReference type="NCBI Taxonomy" id="3830"/>
    <lineage>
        <taxon>Eukaryota</taxon>
        <taxon>Viridiplantae</taxon>
        <taxon>Streptophyta</taxon>
        <taxon>Embryophyta</taxon>
        <taxon>Tracheophyta</taxon>
        <taxon>Spermatophyta</taxon>
        <taxon>Magnoliopsida</taxon>
        <taxon>eudicotyledons</taxon>
        <taxon>Gunneridae</taxon>
        <taxon>Pentapetalae</taxon>
        <taxon>rosids</taxon>
        <taxon>fabids</taxon>
        <taxon>Fabales</taxon>
        <taxon>Fabaceae</taxon>
        <taxon>Papilionoideae</taxon>
        <taxon>50 kb inversion clade</taxon>
        <taxon>genistoids sensu lato</taxon>
        <taxon>core genistoids</taxon>
        <taxon>Crotalarieae</taxon>
        <taxon>Crotalaria</taxon>
    </lineage>
</organism>
<dbReference type="EMBL" id="JAYWIO010000007">
    <property type="protein sequence ID" value="KAK7250512.1"/>
    <property type="molecule type" value="Genomic_DNA"/>
</dbReference>
<gene>
    <name evidence="1" type="ORF">RIF29_32998</name>
</gene>
<evidence type="ECO:0000313" key="2">
    <source>
        <dbReference type="Proteomes" id="UP001372338"/>
    </source>
</evidence>
<dbReference type="Proteomes" id="UP001372338">
    <property type="component" value="Unassembled WGS sequence"/>
</dbReference>